<protein>
    <submittedName>
        <fullName evidence="2">Putative metallo-hydrolase YflN</fullName>
        <ecNumber evidence="2">3.-.-.-</ecNumber>
    </submittedName>
</protein>
<organism evidence="2 3">
    <name type="scientific">Microbacterium azadirachtae</name>
    <dbReference type="NCBI Taxonomy" id="582680"/>
    <lineage>
        <taxon>Bacteria</taxon>
        <taxon>Bacillati</taxon>
        <taxon>Actinomycetota</taxon>
        <taxon>Actinomycetes</taxon>
        <taxon>Micrococcales</taxon>
        <taxon>Microbacteriaceae</taxon>
        <taxon>Microbacterium</taxon>
    </lineage>
</organism>
<dbReference type="RefSeq" id="WP_045272016.1">
    <property type="nucleotide sequence ID" value="NZ_JYIX01000034.1"/>
</dbReference>
<keyword evidence="2" id="KW-0378">Hydrolase</keyword>
<dbReference type="InterPro" id="IPR001279">
    <property type="entry name" value="Metallo-B-lactamas"/>
</dbReference>
<dbReference type="Gene3D" id="3.60.15.10">
    <property type="entry name" value="Ribonuclease Z/Hydroxyacylglutathione hydrolase-like"/>
    <property type="match status" value="1"/>
</dbReference>
<keyword evidence="3" id="KW-1185">Reference proteome</keyword>
<dbReference type="PANTHER" id="PTHR42951">
    <property type="entry name" value="METALLO-BETA-LACTAMASE DOMAIN-CONTAINING"/>
    <property type="match status" value="1"/>
</dbReference>
<evidence type="ECO:0000313" key="3">
    <source>
        <dbReference type="Proteomes" id="UP000033740"/>
    </source>
</evidence>
<dbReference type="PATRIC" id="fig|582680.6.peg.2000"/>
<dbReference type="EC" id="3.-.-.-" evidence="2"/>
<evidence type="ECO:0000313" key="2">
    <source>
        <dbReference type="EMBL" id="KJL33273.1"/>
    </source>
</evidence>
<comment type="caution">
    <text evidence="2">The sequence shown here is derived from an EMBL/GenBank/DDBJ whole genome shotgun (WGS) entry which is preliminary data.</text>
</comment>
<dbReference type="GO" id="GO:0016787">
    <property type="term" value="F:hydrolase activity"/>
    <property type="evidence" value="ECO:0007669"/>
    <property type="project" value="UniProtKB-KW"/>
</dbReference>
<proteinExistence type="predicted"/>
<dbReference type="Proteomes" id="UP000033740">
    <property type="component" value="Unassembled WGS sequence"/>
</dbReference>
<dbReference type="EMBL" id="JYIX01000034">
    <property type="protein sequence ID" value="KJL33273.1"/>
    <property type="molecule type" value="Genomic_DNA"/>
</dbReference>
<sequence>MNAELIRIGDDIVAMHAVVTDEGITLIDAGLPGDRRILQQALAAAGRRPEDIRGVVLTHGDSDHIGIAEWLRTEYDVPTFVHEADAGRAQGEKTPGASGGAMRLGPALQFFAAALRRGGMRTKHLGAVRTMRDGDVLDLPGSPEIIGLPGHSPGSVAIRVPAVDAIFVGDALTTRHVLNGSTDVQLGPFSDAPEQTPESLERLRDLPERSIVVGHGPIFHGTAAEMIAARKR</sequence>
<feature type="domain" description="Metallo-beta-lactamase" evidence="1">
    <location>
        <begin position="12"/>
        <end position="215"/>
    </location>
</feature>
<dbReference type="STRING" id="582680.RS86_01933"/>
<dbReference type="PANTHER" id="PTHR42951:SF17">
    <property type="entry name" value="METALLO-BETA-LACTAMASE DOMAIN-CONTAINING PROTEIN"/>
    <property type="match status" value="1"/>
</dbReference>
<dbReference type="Pfam" id="PF00753">
    <property type="entry name" value="Lactamase_B"/>
    <property type="match status" value="1"/>
</dbReference>
<dbReference type="SMART" id="SM00849">
    <property type="entry name" value="Lactamase_B"/>
    <property type="match status" value="1"/>
</dbReference>
<gene>
    <name evidence="2" type="primary">yflN</name>
    <name evidence="2" type="ORF">RS86_01933</name>
</gene>
<dbReference type="InterPro" id="IPR050855">
    <property type="entry name" value="NDM-1-like"/>
</dbReference>
<dbReference type="AlphaFoldDB" id="A0A0F0LJG5"/>
<dbReference type="CDD" id="cd07721">
    <property type="entry name" value="yflN-like_MBL-fold"/>
    <property type="match status" value="1"/>
</dbReference>
<dbReference type="SUPFAM" id="SSF56281">
    <property type="entry name" value="Metallo-hydrolase/oxidoreductase"/>
    <property type="match status" value="1"/>
</dbReference>
<reference evidence="2 3" key="1">
    <citation type="submission" date="2015-02" db="EMBL/GenBank/DDBJ databases">
        <title>Draft genome sequences of ten Microbacterium spp. with emphasis on heavy metal contaminated environments.</title>
        <authorList>
            <person name="Corretto E."/>
        </authorList>
    </citation>
    <scope>NUCLEOTIDE SEQUENCE [LARGE SCALE GENOMIC DNA]</scope>
    <source>
        <strain evidence="2 3">ARN176</strain>
    </source>
</reference>
<evidence type="ECO:0000259" key="1">
    <source>
        <dbReference type="SMART" id="SM00849"/>
    </source>
</evidence>
<dbReference type="InterPro" id="IPR036866">
    <property type="entry name" value="RibonucZ/Hydroxyglut_hydro"/>
</dbReference>
<name>A0A0F0LJG5_9MICO</name>
<accession>A0A0F0LJG5</accession>